<evidence type="ECO:0000313" key="1">
    <source>
        <dbReference type="EMBL" id="DAG00839.1"/>
    </source>
</evidence>
<sequence length="59" mass="6857">MQCKVCKCEMRITNGKIVTEGDSSPDTPTKVYRELEYRCRAKQCPEYDKVQAVQRVELT</sequence>
<accession>A0A8S5V2J2</accession>
<name>A0A8S5V2J2_9CAUD</name>
<proteinExistence type="predicted"/>
<reference evidence="1" key="1">
    <citation type="journal article" date="2021" name="Proc. Natl. Acad. Sci. U.S.A.">
        <title>A Catalog of Tens of Thousands of Viruses from Human Metagenomes Reveals Hidden Associations with Chronic Diseases.</title>
        <authorList>
            <person name="Tisza M.J."/>
            <person name="Buck C.B."/>
        </authorList>
    </citation>
    <scope>NUCLEOTIDE SEQUENCE</scope>
    <source>
        <strain evidence="1">CtncN39</strain>
    </source>
</reference>
<dbReference type="EMBL" id="BK016183">
    <property type="protein sequence ID" value="DAG00839.1"/>
    <property type="molecule type" value="Genomic_DNA"/>
</dbReference>
<protein>
    <submittedName>
        <fullName evidence="1">Uncharacterized protein</fullName>
    </submittedName>
</protein>
<organism evidence="1">
    <name type="scientific">Myoviridae sp. ctncN39</name>
    <dbReference type="NCBI Taxonomy" id="2825170"/>
    <lineage>
        <taxon>Viruses</taxon>
        <taxon>Duplodnaviria</taxon>
        <taxon>Heunggongvirae</taxon>
        <taxon>Uroviricota</taxon>
        <taxon>Caudoviricetes</taxon>
    </lineage>
</organism>